<dbReference type="RefSeq" id="WP_154470966.1">
    <property type="nucleotide sequence ID" value="NZ_DBEWUL010000064.1"/>
</dbReference>
<proteinExistence type="predicted"/>
<keyword evidence="5" id="KW-1185">Reference proteome</keyword>
<sequence>MYIRHTHTLSPRETQALIHLTNQCRLSDNLTLSFPAEGDEYWILEDECKTVAAYFAVCKIDKGLWECSAFTCPDRRGKGYFSQLLDRVWDYSLENGEPVLAFVTDKRCPQALNILKHLNAAYSHSEYLMRLPLSSSVGFQDRTGCMELQFYREPDAFEEYPMEEGTVTVRAWPGASFQTKALHVAYPTPPKHGNSDSSCGILSQKADSNSTALGPPAVTCHLMIQGSSVYLFALETRPEYRRQGLALQFLNQLAQWLGARGYKALLLQVSETNEGALCLYKKAGFSIVEALAYYLY</sequence>
<dbReference type="InterPro" id="IPR050680">
    <property type="entry name" value="YpeA/RimI_acetyltransf"/>
</dbReference>
<gene>
    <name evidence="4" type="ORF">FYJ39_02935</name>
</gene>
<keyword evidence="1 4" id="KW-0808">Transferase</keyword>
<reference evidence="4 5" key="1">
    <citation type="submission" date="2019-08" db="EMBL/GenBank/DDBJ databases">
        <title>In-depth cultivation of the pig gut microbiome towards novel bacterial diversity and tailored functional studies.</title>
        <authorList>
            <person name="Wylensek D."/>
            <person name="Hitch T.C.A."/>
            <person name="Clavel T."/>
        </authorList>
    </citation>
    <scope>NUCLEOTIDE SEQUENCE [LARGE SCALE GENOMIC DNA]</scope>
    <source>
        <strain evidence="4 5">WCA-389-WT-23D1</strain>
    </source>
</reference>
<dbReference type="PROSITE" id="PS51186">
    <property type="entry name" value="GNAT"/>
    <property type="match status" value="2"/>
</dbReference>
<keyword evidence="2" id="KW-0012">Acyltransferase</keyword>
<organism evidence="4 5">
    <name type="scientific">Clostridium porci</name>
    <dbReference type="NCBI Taxonomy" id="2605778"/>
    <lineage>
        <taxon>Bacteria</taxon>
        <taxon>Bacillati</taxon>
        <taxon>Bacillota</taxon>
        <taxon>Clostridia</taxon>
        <taxon>Eubacteriales</taxon>
        <taxon>Clostridiaceae</taxon>
        <taxon>Clostridium</taxon>
    </lineage>
</organism>
<dbReference type="AlphaFoldDB" id="A0A7X2TC54"/>
<dbReference type="GO" id="GO:0016747">
    <property type="term" value="F:acyltransferase activity, transferring groups other than amino-acyl groups"/>
    <property type="evidence" value="ECO:0007669"/>
    <property type="project" value="InterPro"/>
</dbReference>
<feature type="domain" description="N-acetyltransferase" evidence="3">
    <location>
        <begin position="219"/>
        <end position="296"/>
    </location>
</feature>
<dbReference type="EMBL" id="VUMD01000002">
    <property type="protein sequence ID" value="MSS35561.1"/>
    <property type="molecule type" value="Genomic_DNA"/>
</dbReference>
<dbReference type="PANTHER" id="PTHR43420:SF12">
    <property type="entry name" value="N-ACETYLTRANSFERASE DOMAIN-CONTAINING PROTEIN"/>
    <property type="match status" value="1"/>
</dbReference>
<dbReference type="Proteomes" id="UP000429958">
    <property type="component" value="Unassembled WGS sequence"/>
</dbReference>
<dbReference type="SUPFAM" id="SSF55729">
    <property type="entry name" value="Acyl-CoA N-acyltransferases (Nat)"/>
    <property type="match status" value="2"/>
</dbReference>
<feature type="domain" description="N-acetyltransferase" evidence="3">
    <location>
        <begin position="4"/>
        <end position="163"/>
    </location>
</feature>
<dbReference type="Pfam" id="PF00583">
    <property type="entry name" value="Acetyltransf_1"/>
    <property type="match status" value="1"/>
</dbReference>
<dbReference type="InterPro" id="IPR016181">
    <property type="entry name" value="Acyl_CoA_acyltransferase"/>
</dbReference>
<evidence type="ECO:0000256" key="2">
    <source>
        <dbReference type="ARBA" id="ARBA00023315"/>
    </source>
</evidence>
<dbReference type="PANTHER" id="PTHR43420">
    <property type="entry name" value="ACETYLTRANSFERASE"/>
    <property type="match status" value="1"/>
</dbReference>
<evidence type="ECO:0000313" key="5">
    <source>
        <dbReference type="Proteomes" id="UP000429958"/>
    </source>
</evidence>
<name>A0A7X2TC54_9CLOT</name>
<dbReference type="Gene3D" id="3.40.630.30">
    <property type="match status" value="2"/>
</dbReference>
<evidence type="ECO:0000259" key="3">
    <source>
        <dbReference type="PROSITE" id="PS51186"/>
    </source>
</evidence>
<evidence type="ECO:0000256" key="1">
    <source>
        <dbReference type="ARBA" id="ARBA00022679"/>
    </source>
</evidence>
<dbReference type="InterPro" id="IPR000182">
    <property type="entry name" value="GNAT_dom"/>
</dbReference>
<protein>
    <submittedName>
        <fullName evidence="4">GNAT family N-acetyltransferase</fullName>
    </submittedName>
</protein>
<evidence type="ECO:0000313" key="4">
    <source>
        <dbReference type="EMBL" id="MSS35561.1"/>
    </source>
</evidence>
<comment type="caution">
    <text evidence="4">The sequence shown here is derived from an EMBL/GenBank/DDBJ whole genome shotgun (WGS) entry which is preliminary data.</text>
</comment>
<dbReference type="CDD" id="cd04301">
    <property type="entry name" value="NAT_SF"/>
    <property type="match status" value="1"/>
</dbReference>
<accession>A0A7X2TC54</accession>